<dbReference type="EMBL" id="MU001672">
    <property type="protein sequence ID" value="KAF2461039.1"/>
    <property type="molecule type" value="Genomic_DNA"/>
</dbReference>
<feature type="compositionally biased region" description="Polar residues" evidence="1">
    <location>
        <begin position="378"/>
        <end position="389"/>
    </location>
</feature>
<evidence type="ECO:0000313" key="2">
    <source>
        <dbReference type="EMBL" id="KAF2461039.1"/>
    </source>
</evidence>
<accession>A0A6A6PB12</accession>
<protein>
    <submittedName>
        <fullName evidence="2">Uncharacterized protein</fullName>
    </submittedName>
</protein>
<dbReference type="AlphaFoldDB" id="A0A6A6PB12"/>
<evidence type="ECO:0000313" key="3">
    <source>
        <dbReference type="Proteomes" id="UP000799766"/>
    </source>
</evidence>
<feature type="compositionally biased region" description="Basic and acidic residues" evidence="1">
    <location>
        <begin position="53"/>
        <end position="64"/>
    </location>
</feature>
<reference evidence="2" key="1">
    <citation type="journal article" date="2020" name="Stud. Mycol.">
        <title>101 Dothideomycetes genomes: a test case for predicting lifestyles and emergence of pathogens.</title>
        <authorList>
            <person name="Haridas S."/>
            <person name="Albert R."/>
            <person name="Binder M."/>
            <person name="Bloem J."/>
            <person name="Labutti K."/>
            <person name="Salamov A."/>
            <person name="Andreopoulos B."/>
            <person name="Baker S."/>
            <person name="Barry K."/>
            <person name="Bills G."/>
            <person name="Bluhm B."/>
            <person name="Cannon C."/>
            <person name="Castanera R."/>
            <person name="Culley D."/>
            <person name="Daum C."/>
            <person name="Ezra D."/>
            <person name="Gonzalez J."/>
            <person name="Henrissat B."/>
            <person name="Kuo A."/>
            <person name="Liang C."/>
            <person name="Lipzen A."/>
            <person name="Lutzoni F."/>
            <person name="Magnuson J."/>
            <person name="Mondo S."/>
            <person name="Nolan M."/>
            <person name="Ohm R."/>
            <person name="Pangilinan J."/>
            <person name="Park H.-J."/>
            <person name="Ramirez L."/>
            <person name="Alfaro M."/>
            <person name="Sun H."/>
            <person name="Tritt A."/>
            <person name="Yoshinaga Y."/>
            <person name="Zwiers L.-H."/>
            <person name="Turgeon B."/>
            <person name="Goodwin S."/>
            <person name="Spatafora J."/>
            <person name="Crous P."/>
            <person name="Grigoriev I."/>
        </authorList>
    </citation>
    <scope>NUCLEOTIDE SEQUENCE</scope>
    <source>
        <strain evidence="2">ATCC 16933</strain>
    </source>
</reference>
<gene>
    <name evidence="2" type="ORF">BDY21DRAFT_361048</name>
</gene>
<feature type="compositionally biased region" description="Basic and acidic residues" evidence="1">
    <location>
        <begin position="205"/>
        <end position="267"/>
    </location>
</feature>
<feature type="compositionally biased region" description="Polar residues" evidence="1">
    <location>
        <begin position="65"/>
        <end position="76"/>
    </location>
</feature>
<feature type="region of interest" description="Disordered" evidence="1">
    <location>
        <begin position="29"/>
        <end position="443"/>
    </location>
</feature>
<feature type="compositionally biased region" description="Low complexity" evidence="1">
    <location>
        <begin position="319"/>
        <end position="335"/>
    </location>
</feature>
<feature type="compositionally biased region" description="Basic and acidic residues" evidence="1">
    <location>
        <begin position="340"/>
        <end position="361"/>
    </location>
</feature>
<evidence type="ECO:0000256" key="1">
    <source>
        <dbReference type="SAM" id="MobiDB-lite"/>
    </source>
</evidence>
<organism evidence="2 3">
    <name type="scientific">Lineolata rhizophorae</name>
    <dbReference type="NCBI Taxonomy" id="578093"/>
    <lineage>
        <taxon>Eukaryota</taxon>
        <taxon>Fungi</taxon>
        <taxon>Dikarya</taxon>
        <taxon>Ascomycota</taxon>
        <taxon>Pezizomycotina</taxon>
        <taxon>Dothideomycetes</taxon>
        <taxon>Dothideomycetes incertae sedis</taxon>
        <taxon>Lineolatales</taxon>
        <taxon>Lineolataceae</taxon>
        <taxon>Lineolata</taxon>
    </lineage>
</organism>
<keyword evidence="3" id="KW-1185">Reference proteome</keyword>
<feature type="compositionally biased region" description="Low complexity" evidence="1">
    <location>
        <begin position="284"/>
        <end position="308"/>
    </location>
</feature>
<sequence length="443" mass="47681">MTMEPWQSWLVVTVAGGCIYYYYAHNNSKAKGRQARAVPTAGTDDAVSRATKKRDEPRAKRKTESSFVDKSGSDASATKERGRTKKGGKTPAEKPSISTPVADDVGESEDKEWARQLAGLKKGTNLAPPARSESRQKTVKQSAAHKTPGMSANSSTTGADADDDLSPAVSPALQAQDSEQLPSGHDVADMLEPAAPGPASIRLIGETEKQNRKPQRERPFETKETKKQRQNRKKAEEKRLQREQEEAERRVLMEKQRRTAREARGEPAKNGMGVSKPPTSNPWSAATPSQQAASTAEGPAAASTTEAPLLDTFDHDNGSTASSSGMATSRTSATTPGTNWERDMPSEEEQMRMLEKMKEEGEWSTVPAGKKGRRRQKTAASDGNLTSNENSDRGAAVKKPVEKDAVASSKAEAKPTIPVDVPSAGAPSYSATSHPQDSDWAVV</sequence>
<dbReference type="OrthoDB" id="4207724at2759"/>
<dbReference type="Proteomes" id="UP000799766">
    <property type="component" value="Unassembled WGS sequence"/>
</dbReference>
<name>A0A6A6PB12_9PEZI</name>
<proteinExistence type="predicted"/>